<evidence type="ECO:0000256" key="2">
    <source>
        <dbReference type="SAM" id="Phobius"/>
    </source>
</evidence>
<reference evidence="3 4" key="1">
    <citation type="submission" date="2024-01" db="EMBL/GenBank/DDBJ databases">
        <title>A telomere-to-telomere, gap-free genome of sweet tea (Lithocarpus litseifolius).</title>
        <authorList>
            <person name="Zhou J."/>
        </authorList>
    </citation>
    <scope>NUCLEOTIDE SEQUENCE [LARGE SCALE GENOMIC DNA]</scope>
    <source>
        <strain evidence="3">Zhou-2022a</strain>
        <tissue evidence="3">Leaf</tissue>
    </source>
</reference>
<accession>A0AAW2D0A3</accession>
<gene>
    <name evidence="3" type="ORF">SO802_017038</name>
</gene>
<dbReference type="Proteomes" id="UP001459277">
    <property type="component" value="Unassembled WGS sequence"/>
</dbReference>
<evidence type="ECO:0008006" key="5">
    <source>
        <dbReference type="Google" id="ProtNLM"/>
    </source>
</evidence>
<proteinExistence type="predicted"/>
<evidence type="ECO:0000313" key="3">
    <source>
        <dbReference type="EMBL" id="KAL0003257.1"/>
    </source>
</evidence>
<keyword evidence="2" id="KW-0812">Transmembrane</keyword>
<feature type="compositionally biased region" description="Polar residues" evidence="1">
    <location>
        <begin position="117"/>
        <end position="126"/>
    </location>
</feature>
<feature type="transmembrane region" description="Helical" evidence="2">
    <location>
        <begin position="58"/>
        <end position="78"/>
    </location>
</feature>
<organism evidence="3 4">
    <name type="scientific">Lithocarpus litseifolius</name>
    <dbReference type="NCBI Taxonomy" id="425828"/>
    <lineage>
        <taxon>Eukaryota</taxon>
        <taxon>Viridiplantae</taxon>
        <taxon>Streptophyta</taxon>
        <taxon>Embryophyta</taxon>
        <taxon>Tracheophyta</taxon>
        <taxon>Spermatophyta</taxon>
        <taxon>Magnoliopsida</taxon>
        <taxon>eudicotyledons</taxon>
        <taxon>Gunneridae</taxon>
        <taxon>Pentapetalae</taxon>
        <taxon>rosids</taxon>
        <taxon>fabids</taxon>
        <taxon>Fagales</taxon>
        <taxon>Fagaceae</taxon>
        <taxon>Lithocarpus</taxon>
    </lineage>
</organism>
<keyword evidence="2" id="KW-1133">Transmembrane helix</keyword>
<evidence type="ECO:0000313" key="4">
    <source>
        <dbReference type="Proteomes" id="UP001459277"/>
    </source>
</evidence>
<sequence>MHTPVHSGGGFFHFMTRRRVFENTEAQDGYQFDLMKNNVFFRRKVRHYFPELLWPGRWLYGSLMIVAFLFFLAKFAMLSTFHEFHMSRENDFRTTVEDESKITNNILVEAQEEGSVSCGTSSSQTVGGHEHGRQNC</sequence>
<name>A0AAW2D0A3_9ROSI</name>
<dbReference type="AlphaFoldDB" id="A0AAW2D0A3"/>
<evidence type="ECO:0000256" key="1">
    <source>
        <dbReference type="SAM" id="MobiDB-lite"/>
    </source>
</evidence>
<keyword evidence="2" id="KW-0472">Membrane</keyword>
<dbReference type="EMBL" id="JAZDWU010000005">
    <property type="protein sequence ID" value="KAL0003257.1"/>
    <property type="molecule type" value="Genomic_DNA"/>
</dbReference>
<keyword evidence="4" id="KW-1185">Reference proteome</keyword>
<comment type="caution">
    <text evidence="3">The sequence shown here is derived from an EMBL/GenBank/DDBJ whole genome shotgun (WGS) entry which is preliminary data.</text>
</comment>
<protein>
    <recommendedName>
        <fullName evidence="5">Copper transporter</fullName>
    </recommendedName>
</protein>
<feature type="region of interest" description="Disordered" evidence="1">
    <location>
        <begin position="117"/>
        <end position="136"/>
    </location>
</feature>